<organism evidence="18 19">
    <name type="scientific">Dissostichus mawsoni</name>
    <name type="common">Antarctic cod</name>
    <dbReference type="NCBI Taxonomy" id="36200"/>
    <lineage>
        <taxon>Eukaryota</taxon>
        <taxon>Metazoa</taxon>
        <taxon>Chordata</taxon>
        <taxon>Craniata</taxon>
        <taxon>Vertebrata</taxon>
        <taxon>Euteleostomi</taxon>
        <taxon>Actinopterygii</taxon>
        <taxon>Neopterygii</taxon>
        <taxon>Teleostei</taxon>
        <taxon>Neoteleostei</taxon>
        <taxon>Acanthomorphata</taxon>
        <taxon>Eupercaria</taxon>
        <taxon>Perciformes</taxon>
        <taxon>Notothenioidei</taxon>
        <taxon>Nototheniidae</taxon>
        <taxon>Dissostichus</taxon>
    </lineage>
</organism>
<dbReference type="GO" id="GO:0046872">
    <property type="term" value="F:metal ion binding"/>
    <property type="evidence" value="ECO:0007669"/>
    <property type="project" value="UniProtKB-KW"/>
</dbReference>
<dbReference type="GO" id="GO:0090560">
    <property type="term" value="F:2-(3-amino-3-carboxypropyl)histidine synthase activity"/>
    <property type="evidence" value="ECO:0007669"/>
    <property type="project" value="InterPro"/>
</dbReference>
<dbReference type="FunFam" id="1.20.5.340:FF:000015">
    <property type="entry name" value="Mitochondrial calcium uniporter regulator 1"/>
    <property type="match status" value="1"/>
</dbReference>
<dbReference type="Gene3D" id="1.20.5.340">
    <property type="match status" value="1"/>
</dbReference>
<comment type="caution">
    <text evidence="18">The sequence shown here is derived from an EMBL/GenBank/DDBJ whole genome shotgun (WGS) entry which is preliminary data.</text>
</comment>
<dbReference type="GO" id="GO:0031966">
    <property type="term" value="C:mitochondrial membrane"/>
    <property type="evidence" value="ECO:0007669"/>
    <property type="project" value="UniProtKB-SubCell"/>
</dbReference>
<dbReference type="OrthoDB" id="449241at2759"/>
<evidence type="ECO:0000256" key="12">
    <source>
        <dbReference type="ARBA" id="ARBA00023054"/>
    </source>
</evidence>
<sequence>MTMVLKQFHSRLKLGVNHQEKWYDLSFNQGRVTSVMTATISSNMSCLTAANTLPCVRCIITQPFRSFEKPVWRGRHAGLKIVHLSAGTYMTARGLSTSITALQHLNRSVPKSEGGKLLFDTHAVVRLFEENGFTTQQAEVIVKILVKMTTSNMDVIYSDMVTKVQQEIMLQRLMSQIASVKKDMLILEKSEFSTLLAENEKLKNELLHIKIQLADVMNKLRSDTIMDMNLEKSRSKELKIENEKLLLETRTEIMEMTAEQDRHLTQTNMKIDTEVAGLKTMLESHKLDTIKYLAEGGVIDKWLFQQITDALFRVFYATMADAFSSSSENVIQRVVEVTVGESNPVEKLEELYQIKDICGFITEHQFEKVALQFPDELLVDAVAVALEIERNSNAKPFILGDTSYGSCCVDEVAAEHVGADCIVHYGSACLSPSKRLPLMYVFERRPVDLEKCTSAFRELYPDTHSHIIILYDVNYVHAIDDLMALLSPEYPNLVVSELVVEGEQCYSHGRIKRLHDDTCLSEGDNNQLIYKFGRQFSLTSGLSITDYSMFYVGQEGATLTNFMMTWNRCSFCSFDPIKMTGRTESVSINRALMKRYYAIERAKDANVVGILVGTLGVSDYLKIIQQLKEAIHGAGKKSYLFAMGKLNVPKLANFLEIDIFVLIACPENSLLDSSEFYKPVVTPFEMEVACNRKREWSEEYVTDFRHLLPGGQSHVPLADQQDEGGETDMSLITGALRSQNLMSMVLRNQMLTVANTNSAASFLAERSWRGLEQNLGATPVVKAVEGRRGIAIAYEEEG</sequence>
<dbReference type="InterPro" id="IPR024461">
    <property type="entry name" value="CCDC90-like"/>
</dbReference>
<dbReference type="GO" id="GO:0051536">
    <property type="term" value="F:iron-sulfur cluster binding"/>
    <property type="evidence" value="ECO:0007669"/>
    <property type="project" value="UniProtKB-KW"/>
</dbReference>
<keyword evidence="13" id="KW-0496">Mitochondrion</keyword>
<dbReference type="SFLD" id="SFLDG01121">
    <property type="entry name" value="Diphthamide_biosynthesis"/>
    <property type="match status" value="1"/>
</dbReference>
<evidence type="ECO:0000256" key="11">
    <source>
        <dbReference type="ARBA" id="ARBA00023014"/>
    </source>
</evidence>
<dbReference type="Pfam" id="PF07798">
    <property type="entry name" value="CCDC90-like"/>
    <property type="match status" value="1"/>
</dbReference>
<gene>
    <name evidence="18" type="ORF">F7725_028672</name>
</gene>
<dbReference type="PANTHER" id="PTHR10762:SF2">
    <property type="entry name" value="2-(3-AMINO-3-CARBOXYPROPYL)HISTIDINE SYNTHASE SUBUNIT 2"/>
    <property type="match status" value="1"/>
</dbReference>
<dbReference type="GO" id="GO:0017183">
    <property type="term" value="P:protein histidyl modification to diphthamide"/>
    <property type="evidence" value="ECO:0007669"/>
    <property type="project" value="UniProtKB-UniPathway"/>
</dbReference>
<keyword evidence="19" id="KW-1185">Reference proteome</keyword>
<evidence type="ECO:0000256" key="7">
    <source>
        <dbReference type="ARBA" id="ARBA00022692"/>
    </source>
</evidence>
<evidence type="ECO:0000256" key="6">
    <source>
        <dbReference type="ARBA" id="ARBA00021914"/>
    </source>
</evidence>
<proteinExistence type="inferred from homology"/>
<dbReference type="AlphaFoldDB" id="A0A7J5XGF8"/>
<dbReference type="Pfam" id="PF01866">
    <property type="entry name" value="Diphthamide_syn"/>
    <property type="match status" value="1"/>
</dbReference>
<dbReference type="SFLD" id="SFLDS00032">
    <property type="entry name" value="Radical_SAM_3-amino-3-carboxyp"/>
    <property type="match status" value="1"/>
</dbReference>
<evidence type="ECO:0000256" key="5">
    <source>
        <dbReference type="ARBA" id="ARBA00007224"/>
    </source>
</evidence>
<evidence type="ECO:0000256" key="16">
    <source>
        <dbReference type="RuleBase" id="RU364133"/>
    </source>
</evidence>
<dbReference type="SFLD" id="SFLDF00408">
    <property type="entry name" value="Diphthamide_biosynthesis_famil"/>
    <property type="match status" value="1"/>
</dbReference>
<dbReference type="EMBL" id="JAAKFY010000024">
    <property type="protein sequence ID" value="KAF3836114.1"/>
    <property type="molecule type" value="Genomic_DNA"/>
</dbReference>
<dbReference type="InterPro" id="IPR042263">
    <property type="entry name" value="DPH1/DPH2_1"/>
</dbReference>
<evidence type="ECO:0000256" key="4">
    <source>
        <dbReference type="ARBA" id="ARBA00006179"/>
    </source>
</evidence>
<dbReference type="UniPathway" id="UPA00559"/>
<evidence type="ECO:0000313" key="19">
    <source>
        <dbReference type="Proteomes" id="UP000518266"/>
    </source>
</evidence>
<name>A0A7J5XGF8_DISMA</name>
<keyword evidence="10 16" id="KW-0408">Iron</keyword>
<dbReference type="Gene3D" id="3.40.50.11840">
    <property type="entry name" value="Diphthamide synthesis DPH1/DPH2 domain 1"/>
    <property type="match status" value="1"/>
</dbReference>
<evidence type="ECO:0000256" key="1">
    <source>
        <dbReference type="ARBA" id="ARBA00001966"/>
    </source>
</evidence>
<keyword evidence="9" id="KW-1133">Transmembrane helix</keyword>
<evidence type="ECO:0000256" key="17">
    <source>
        <dbReference type="SAM" id="Coils"/>
    </source>
</evidence>
<evidence type="ECO:0000256" key="8">
    <source>
        <dbReference type="ARBA" id="ARBA00022723"/>
    </source>
</evidence>
<evidence type="ECO:0000313" key="18">
    <source>
        <dbReference type="EMBL" id="KAF3836114.1"/>
    </source>
</evidence>
<dbReference type="InterPro" id="IPR016435">
    <property type="entry name" value="DPH1/DPH2"/>
</dbReference>
<dbReference type="NCBIfam" id="TIGR00322">
    <property type="entry name" value="diphth2_R"/>
    <property type="match status" value="1"/>
</dbReference>
<reference evidence="18 19" key="1">
    <citation type="submission" date="2020-03" db="EMBL/GenBank/DDBJ databases">
        <title>Dissostichus mawsoni Genome sequencing and assembly.</title>
        <authorList>
            <person name="Park H."/>
        </authorList>
    </citation>
    <scope>NUCLEOTIDE SEQUENCE [LARGE SCALE GENOMIC DNA]</scope>
    <source>
        <strain evidence="18">DM0001</strain>
        <tissue evidence="18">Muscle</tissue>
    </source>
</reference>
<evidence type="ECO:0000256" key="3">
    <source>
        <dbReference type="ARBA" id="ARBA00005156"/>
    </source>
</evidence>
<evidence type="ECO:0000256" key="15">
    <source>
        <dbReference type="ARBA" id="ARBA00045159"/>
    </source>
</evidence>
<comment type="pathway">
    <text evidence="3 16">Protein modification; peptidyl-diphthamide biosynthesis.</text>
</comment>
<comment type="function">
    <text evidence="15 16">Required for the first step of diphthamide biosynthesis, a post-translational modification of histidine which occurs in elongation factor 2. DPH1 and DPH2 transfer a 3-amino-3-carboxypropyl (ACP) group from S-adenosyl-L-methionine (SAM) to a histidine residue, the reaction is assisted by a reduction system comprising DPH3 and a NADH-dependent reductase. Facilitates the reduction of the catalytic iron-sulfur cluster found in the DPH1 subunit.</text>
</comment>
<evidence type="ECO:0000256" key="14">
    <source>
        <dbReference type="ARBA" id="ARBA00023136"/>
    </source>
</evidence>
<dbReference type="InterPro" id="IPR042265">
    <property type="entry name" value="DPH1/DPH2_3"/>
</dbReference>
<keyword evidence="8 16" id="KW-0479">Metal-binding</keyword>
<dbReference type="InterPro" id="IPR010014">
    <property type="entry name" value="DHP2"/>
</dbReference>
<comment type="subcellular location">
    <subcellularLocation>
        <location evidence="2">Mitochondrion membrane</location>
    </subcellularLocation>
</comment>
<keyword evidence="12 17" id="KW-0175">Coiled coil</keyword>
<keyword evidence="11 16" id="KW-0411">Iron-sulfur</keyword>
<evidence type="ECO:0000256" key="2">
    <source>
        <dbReference type="ARBA" id="ARBA00004325"/>
    </source>
</evidence>
<dbReference type="PANTHER" id="PTHR10762">
    <property type="entry name" value="DIPHTHAMIDE BIOSYNTHESIS PROTEIN"/>
    <property type="match status" value="1"/>
</dbReference>
<dbReference type="Gene3D" id="3.40.50.11860">
    <property type="entry name" value="Diphthamide synthesis DPH1/DPH2 domain 3"/>
    <property type="match status" value="1"/>
</dbReference>
<keyword evidence="14" id="KW-0472">Membrane</keyword>
<evidence type="ECO:0000256" key="9">
    <source>
        <dbReference type="ARBA" id="ARBA00022989"/>
    </source>
</evidence>
<keyword evidence="7" id="KW-0812">Transmembrane</keyword>
<dbReference type="FunFam" id="3.40.50.11860:FF:000001">
    <property type="entry name" value="2-(3-amino-3-carboxypropyl)histidine synthase subunit 2"/>
    <property type="match status" value="1"/>
</dbReference>
<dbReference type="NCBIfam" id="TIGR00272">
    <property type="entry name" value="DPH2"/>
    <property type="match status" value="1"/>
</dbReference>
<protein>
    <recommendedName>
        <fullName evidence="6 16">2-(3-amino-3-carboxypropyl)histidine synthase subunit 2</fullName>
    </recommendedName>
</protein>
<dbReference type="FunFam" id="3.40.50.11840:FF:000002">
    <property type="entry name" value="2-(3-amino-3-carboxypropyl)histidine synthase subunit 2"/>
    <property type="match status" value="1"/>
</dbReference>
<comment type="cofactor">
    <cofactor evidence="1">
        <name>[4Fe-4S] cluster</name>
        <dbReference type="ChEBI" id="CHEBI:49883"/>
    </cofactor>
</comment>
<evidence type="ECO:0000256" key="10">
    <source>
        <dbReference type="ARBA" id="ARBA00023004"/>
    </source>
</evidence>
<comment type="similarity">
    <text evidence="4 16">Belongs to the DPH1/DPH2 family. DPH2 subfamily.</text>
</comment>
<accession>A0A7J5XGF8</accession>
<feature type="coiled-coil region" evidence="17">
    <location>
        <begin position="199"/>
        <end position="248"/>
    </location>
</feature>
<comment type="similarity">
    <text evidence="5">Belongs to the CCDC90 family.</text>
</comment>
<evidence type="ECO:0000256" key="13">
    <source>
        <dbReference type="ARBA" id="ARBA00023128"/>
    </source>
</evidence>
<dbReference type="Proteomes" id="UP000518266">
    <property type="component" value="Unassembled WGS sequence"/>
</dbReference>